<proteinExistence type="predicted"/>
<evidence type="ECO:0000313" key="2">
    <source>
        <dbReference type="Proteomes" id="UP000002350"/>
    </source>
</evidence>
<dbReference type="STRING" id="637905.SVI_2179"/>
<evidence type="ECO:0000313" key="1">
    <source>
        <dbReference type="EMBL" id="BAJ02150.1"/>
    </source>
</evidence>
<reference evidence="2" key="1">
    <citation type="journal article" date="2010" name="Mol. Biosyst.">
        <title>Complete genome sequence and comparative analysis of Shewanella violacea, a psychrophilic and piezophilic bacterium from deep sea floor sediments.</title>
        <authorList>
            <person name="Aono E."/>
            <person name="Baba T."/>
            <person name="Ara T."/>
            <person name="Nishi T."/>
            <person name="Nakamichi T."/>
            <person name="Inamoto E."/>
            <person name="Toyonaga H."/>
            <person name="Hasegawa M."/>
            <person name="Takai Y."/>
            <person name="Okumura Y."/>
            <person name="Baba M."/>
            <person name="Tomita M."/>
            <person name="Kato C."/>
            <person name="Oshima T."/>
            <person name="Nakasone K."/>
            <person name="Mori H."/>
        </authorList>
    </citation>
    <scope>NUCLEOTIDE SEQUENCE [LARGE SCALE GENOMIC DNA]</scope>
    <source>
        <strain evidence="2">JCM 10179 / CIP 106290 / LMG 19151 / DSS12</strain>
    </source>
</reference>
<dbReference type="Proteomes" id="UP000002350">
    <property type="component" value="Chromosome"/>
</dbReference>
<accession>D4ZKF1</accession>
<protein>
    <submittedName>
        <fullName evidence="1">Uncharacterized protein</fullName>
    </submittedName>
</protein>
<keyword evidence="2" id="KW-1185">Reference proteome</keyword>
<dbReference type="HOGENOM" id="CLU_2994220_0_0_6"/>
<sequence>MSNETKEIAKNSGAGGFGFCVLYLLFNIQTGISDLNKAVADNDSRLDVVEYRLNDKS</sequence>
<dbReference type="AlphaFoldDB" id="D4ZKF1"/>
<name>D4ZKF1_SHEVD</name>
<organism evidence="1 2">
    <name type="scientific">Shewanella violacea (strain JCM 10179 / CIP 106290 / LMG 19151 / DSS12)</name>
    <dbReference type="NCBI Taxonomy" id="637905"/>
    <lineage>
        <taxon>Bacteria</taxon>
        <taxon>Pseudomonadati</taxon>
        <taxon>Pseudomonadota</taxon>
        <taxon>Gammaproteobacteria</taxon>
        <taxon>Alteromonadales</taxon>
        <taxon>Shewanellaceae</taxon>
        <taxon>Shewanella</taxon>
    </lineage>
</organism>
<dbReference type="KEGG" id="svo:SVI_2179"/>
<gene>
    <name evidence="1" type="ordered locus">SVI_2179</name>
</gene>
<dbReference type="EMBL" id="AP011177">
    <property type="protein sequence ID" value="BAJ02150.1"/>
    <property type="molecule type" value="Genomic_DNA"/>
</dbReference>